<dbReference type="Gene3D" id="3.40.50.2020">
    <property type="match status" value="1"/>
</dbReference>
<dbReference type="InterPro" id="IPR029099">
    <property type="entry name" value="Pribosyltran_N"/>
</dbReference>
<evidence type="ECO:0000313" key="3">
    <source>
        <dbReference type="Proteomes" id="UP000029223"/>
    </source>
</evidence>
<proteinExistence type="predicted"/>
<protein>
    <submittedName>
        <fullName evidence="2">Ribose-phosphate pyrophosphokinase</fullName>
        <ecNumber evidence="2">2.7.6.1</ecNumber>
    </submittedName>
</protein>
<comment type="caution">
    <text evidence="2">The sequence shown here is derived from an EMBL/GenBank/DDBJ whole genome shotgun (WGS) entry which is preliminary data.</text>
</comment>
<evidence type="ECO:0000259" key="1">
    <source>
        <dbReference type="Pfam" id="PF13793"/>
    </source>
</evidence>
<dbReference type="GO" id="GO:0004749">
    <property type="term" value="F:ribose phosphate diphosphokinase activity"/>
    <property type="evidence" value="ECO:0007669"/>
    <property type="project" value="UniProtKB-EC"/>
</dbReference>
<dbReference type="EMBL" id="BBMS01000139">
    <property type="protein sequence ID" value="GAL31202.1"/>
    <property type="molecule type" value="Genomic_DNA"/>
</dbReference>
<evidence type="ECO:0000313" key="2">
    <source>
        <dbReference type="EMBL" id="GAL31202.1"/>
    </source>
</evidence>
<accession>A0ABQ0JR30</accession>
<keyword evidence="3" id="KW-1185">Reference proteome</keyword>
<organism evidence="2 3">
    <name type="scientific">Vibrio variabilis</name>
    <dbReference type="NCBI Taxonomy" id="990271"/>
    <lineage>
        <taxon>Bacteria</taxon>
        <taxon>Pseudomonadati</taxon>
        <taxon>Pseudomonadota</taxon>
        <taxon>Gammaproteobacteria</taxon>
        <taxon>Vibrionales</taxon>
        <taxon>Vibrionaceae</taxon>
        <taxon>Vibrio</taxon>
    </lineage>
</organism>
<name>A0ABQ0JR30_9VIBR</name>
<dbReference type="SUPFAM" id="SSF53271">
    <property type="entry name" value="PRTase-like"/>
    <property type="match status" value="1"/>
</dbReference>
<reference evidence="3" key="1">
    <citation type="submission" date="2014-09" db="EMBL/GenBank/DDBJ databases">
        <title>Vibrio variabilis JCM 19239. (C206) whole genome shotgun sequence.</title>
        <authorList>
            <person name="Sawabe T."/>
            <person name="Meirelles P."/>
            <person name="Nakanishi M."/>
            <person name="Sayaka M."/>
            <person name="Hattori M."/>
            <person name="Ohkuma M."/>
        </authorList>
    </citation>
    <scope>NUCLEOTIDE SEQUENCE [LARGE SCALE GENOMIC DNA]</scope>
    <source>
        <strain evidence="3">JCM 19239</strain>
    </source>
</reference>
<dbReference type="InterPro" id="IPR029057">
    <property type="entry name" value="PRTase-like"/>
</dbReference>
<dbReference type="Proteomes" id="UP000029223">
    <property type="component" value="Unassembled WGS sequence"/>
</dbReference>
<gene>
    <name evidence="2" type="ORF">JCM19239_2561</name>
</gene>
<sequence>MSTLNEQSSDVVIVSNSSDNPFAIDVAYAMGQHEDISDVISMKHFMNTEFCPRFISDENDMDNIGNSLAGKTVVIVSTGNLVTSRQELAMHNLIIARAAKENGASRVTLVEPDLFFSAQDRGARPELGDKSAERDVADIKKFDGQPFTAMLTRKCSSLQVWMMSSLYITTRSLCRRCLLRCSKDVSTT</sequence>
<feature type="domain" description="Ribose-phosphate pyrophosphokinase N-terminal" evidence="1">
    <location>
        <begin position="50"/>
        <end position="125"/>
    </location>
</feature>
<keyword evidence="2" id="KW-0808">Transferase</keyword>
<dbReference type="Pfam" id="PF13793">
    <property type="entry name" value="Pribosyltran_N"/>
    <property type="match status" value="1"/>
</dbReference>
<dbReference type="EC" id="2.7.6.1" evidence="2"/>